<keyword evidence="1" id="KW-0479">Metal-binding</keyword>
<dbReference type="SMART" id="SM00451">
    <property type="entry name" value="ZnF_U1"/>
    <property type="match status" value="2"/>
</dbReference>
<evidence type="ECO:0000313" key="4">
    <source>
        <dbReference type="EMBL" id="KAL0632637.1"/>
    </source>
</evidence>
<feature type="domain" description="U1-type" evidence="3">
    <location>
        <begin position="5"/>
        <end position="38"/>
    </location>
</feature>
<dbReference type="Proteomes" id="UP001447188">
    <property type="component" value="Unassembled WGS sequence"/>
</dbReference>
<gene>
    <name evidence="4" type="ORF">Q9L58_008485</name>
</gene>
<comment type="caution">
    <text evidence="4">The sequence shown here is derived from an EMBL/GenBank/DDBJ whole genome shotgun (WGS) entry which is preliminary data.</text>
</comment>
<feature type="region of interest" description="Disordered" evidence="2">
    <location>
        <begin position="66"/>
        <end position="116"/>
    </location>
</feature>
<keyword evidence="1" id="KW-0862">Zinc</keyword>
<reference evidence="4 5" key="1">
    <citation type="submission" date="2024-02" db="EMBL/GenBank/DDBJ databases">
        <title>Discinaceae phylogenomics.</title>
        <authorList>
            <person name="Dirks A.C."/>
            <person name="James T.Y."/>
        </authorList>
    </citation>
    <scope>NUCLEOTIDE SEQUENCE [LARGE SCALE GENOMIC DNA]</scope>
    <source>
        <strain evidence="4 5">ACD0624</strain>
    </source>
</reference>
<accession>A0ABR3GAB9</accession>
<organism evidence="4 5">
    <name type="scientific">Discina gigas</name>
    <dbReference type="NCBI Taxonomy" id="1032678"/>
    <lineage>
        <taxon>Eukaryota</taxon>
        <taxon>Fungi</taxon>
        <taxon>Dikarya</taxon>
        <taxon>Ascomycota</taxon>
        <taxon>Pezizomycotina</taxon>
        <taxon>Pezizomycetes</taxon>
        <taxon>Pezizales</taxon>
        <taxon>Discinaceae</taxon>
        <taxon>Discina</taxon>
    </lineage>
</organism>
<sequence length="187" mass="20727">MSFQNPIWQCLTCNCTMKLEHRRSHLGSESHNKKLKAAGGSPEFWNCNLCNSTMTLNNKAEHLAGRRHAESLKKTKSPPKAKKVKQVKPENSAQPTLWEAEPQADTPSKGYSGPLHPNGKQLIKEYDIQEVYDDVYDLPLEAWEGAHIKLPDGKNTLVTAAEVQAVRDVYESWGVAMPMSGGVSLSA</sequence>
<evidence type="ECO:0000256" key="2">
    <source>
        <dbReference type="SAM" id="MobiDB-lite"/>
    </source>
</evidence>
<feature type="domain" description="U1-type" evidence="3">
    <location>
        <begin position="41"/>
        <end position="75"/>
    </location>
</feature>
<keyword evidence="1" id="KW-0863">Zinc-finger</keyword>
<protein>
    <recommendedName>
        <fullName evidence="3">U1-type domain-containing protein</fullName>
    </recommendedName>
</protein>
<dbReference type="InterPro" id="IPR003604">
    <property type="entry name" value="Matrin/U1-like-C_Znf_C2H2"/>
</dbReference>
<proteinExistence type="predicted"/>
<evidence type="ECO:0000259" key="3">
    <source>
        <dbReference type="SMART" id="SM00451"/>
    </source>
</evidence>
<evidence type="ECO:0000313" key="5">
    <source>
        <dbReference type="Proteomes" id="UP001447188"/>
    </source>
</evidence>
<evidence type="ECO:0000256" key="1">
    <source>
        <dbReference type="ARBA" id="ARBA00022771"/>
    </source>
</evidence>
<dbReference type="EMBL" id="JBBBZM010000159">
    <property type="protein sequence ID" value="KAL0632637.1"/>
    <property type="molecule type" value="Genomic_DNA"/>
</dbReference>
<keyword evidence="5" id="KW-1185">Reference proteome</keyword>
<feature type="compositionally biased region" description="Basic residues" evidence="2">
    <location>
        <begin position="74"/>
        <end position="86"/>
    </location>
</feature>
<name>A0ABR3GAB9_9PEZI</name>